<dbReference type="AlphaFoldDB" id="A0A5D2YDH8"/>
<evidence type="ECO:0000313" key="7">
    <source>
        <dbReference type="Proteomes" id="UP000323597"/>
    </source>
</evidence>
<organism evidence="6 7">
    <name type="scientific">Gossypium mustelinum</name>
    <name type="common">Cotton</name>
    <name type="synonym">Gossypium caicoense</name>
    <dbReference type="NCBI Taxonomy" id="34275"/>
    <lineage>
        <taxon>Eukaryota</taxon>
        <taxon>Viridiplantae</taxon>
        <taxon>Streptophyta</taxon>
        <taxon>Embryophyta</taxon>
        <taxon>Tracheophyta</taxon>
        <taxon>Spermatophyta</taxon>
        <taxon>Magnoliopsida</taxon>
        <taxon>eudicotyledons</taxon>
        <taxon>Gunneridae</taxon>
        <taxon>Pentapetalae</taxon>
        <taxon>rosids</taxon>
        <taxon>malvids</taxon>
        <taxon>Malvales</taxon>
        <taxon>Malvaceae</taxon>
        <taxon>Malvoideae</taxon>
        <taxon>Gossypium</taxon>
    </lineage>
</organism>
<dbReference type="Pfam" id="PF00892">
    <property type="entry name" value="EamA"/>
    <property type="match status" value="1"/>
</dbReference>
<feature type="transmembrane region" description="Helical" evidence="3">
    <location>
        <begin position="227"/>
        <end position="245"/>
    </location>
</feature>
<feature type="chain" id="PRO_5022670484" description="EamA domain-containing protein" evidence="4">
    <location>
        <begin position="24"/>
        <end position="387"/>
    </location>
</feature>
<evidence type="ECO:0000256" key="2">
    <source>
        <dbReference type="ARBA" id="ARBA00007635"/>
    </source>
</evidence>
<dbReference type="EMBL" id="CM017643">
    <property type="protein sequence ID" value="TYJ24508.1"/>
    <property type="molecule type" value="Genomic_DNA"/>
</dbReference>
<feature type="transmembrane region" description="Helical" evidence="3">
    <location>
        <begin position="114"/>
        <end position="133"/>
    </location>
</feature>
<protein>
    <recommendedName>
        <fullName evidence="5">EamA domain-containing protein</fullName>
    </recommendedName>
</protein>
<keyword evidence="3" id="KW-0812">Transmembrane</keyword>
<keyword evidence="4" id="KW-0732">Signal</keyword>
<keyword evidence="3" id="KW-1133">Transmembrane helix</keyword>
<dbReference type="GO" id="GO:0016020">
    <property type="term" value="C:membrane"/>
    <property type="evidence" value="ECO:0007669"/>
    <property type="project" value="InterPro"/>
</dbReference>
<dbReference type="InterPro" id="IPR037185">
    <property type="entry name" value="EmrE-like"/>
</dbReference>
<accession>A0A5D2YDH8</accession>
<feature type="domain" description="EamA" evidence="5">
    <location>
        <begin position="123"/>
        <end position="190"/>
    </location>
</feature>
<feature type="transmembrane region" description="Helical" evidence="3">
    <location>
        <begin position="357"/>
        <end position="379"/>
    </location>
</feature>
<evidence type="ECO:0000313" key="6">
    <source>
        <dbReference type="EMBL" id="TYJ24508.1"/>
    </source>
</evidence>
<comment type="subcellular location">
    <subcellularLocation>
        <location evidence="1">Membrane</location>
        <topology evidence="1">Multi-pass membrane protein</topology>
    </subcellularLocation>
</comment>
<feature type="transmembrane region" description="Helical" evidence="3">
    <location>
        <begin position="174"/>
        <end position="193"/>
    </location>
</feature>
<sequence length="387" mass="43211">MEWKYMVGLVLIICVVIMWVTSAEVTQGVFEDYKHPFVVSYIGTSLLTLYLPLAFFKDFLLKLLRGLQGPQNPSVQQDDKHRINLKTLPDHVIELGTKEESNDIMESQKNDGMLSAMQVVAFGFCMAPIWFATEYLTNAALARTSVANTTLLSSTSGLFTLIFGAILGQDSINAVNVVSVVISITGVAMTAFGDTWWPLNESKPITNNKPRTLIYMLSLSKMPRVELLLVGNLLEMLSAMIYGLFSVLLKKFSGEQGEKVDMQKLFGYIGVFTFVALWWLAWPLTAIGTEPKFTFPRSTNLQEITIINSFIGNFLSDYFWALGVVWTSPLVASLGVSLTIPIAVLEDMIIHGRQYSVIYMIGAAQVFLGFLIANMPNWILEKLKLRV</sequence>
<name>A0A5D2YDH8_GOSMU</name>
<evidence type="ECO:0000256" key="3">
    <source>
        <dbReference type="SAM" id="Phobius"/>
    </source>
</evidence>
<feature type="signal peptide" evidence="4">
    <location>
        <begin position="1"/>
        <end position="23"/>
    </location>
</feature>
<feature type="transmembrane region" description="Helical" evidence="3">
    <location>
        <begin position="318"/>
        <end position="345"/>
    </location>
</feature>
<comment type="similarity">
    <text evidence="2">Belongs to the drug/metabolite transporter (DMT) superfamily. Plant drug/metabolite exporter (P-DME) (TC 2.A.7.4) family.</text>
</comment>
<feature type="transmembrane region" description="Helical" evidence="3">
    <location>
        <begin position="39"/>
        <end position="56"/>
    </location>
</feature>
<dbReference type="SUPFAM" id="SSF103481">
    <property type="entry name" value="Multidrug resistance efflux transporter EmrE"/>
    <property type="match status" value="1"/>
</dbReference>
<evidence type="ECO:0000256" key="4">
    <source>
        <dbReference type="SAM" id="SignalP"/>
    </source>
</evidence>
<keyword evidence="7" id="KW-1185">Reference proteome</keyword>
<keyword evidence="3" id="KW-0472">Membrane</keyword>
<evidence type="ECO:0000256" key="1">
    <source>
        <dbReference type="ARBA" id="ARBA00004141"/>
    </source>
</evidence>
<gene>
    <name evidence="6" type="ORF">E1A91_A08G265100v1</name>
</gene>
<reference evidence="6 7" key="1">
    <citation type="submission" date="2019-07" db="EMBL/GenBank/DDBJ databases">
        <title>WGS assembly of Gossypium mustelinum.</title>
        <authorList>
            <person name="Chen Z.J."/>
            <person name="Sreedasyam A."/>
            <person name="Ando A."/>
            <person name="Song Q."/>
            <person name="De L."/>
            <person name="Hulse-Kemp A."/>
            <person name="Ding M."/>
            <person name="Ye W."/>
            <person name="Kirkbride R."/>
            <person name="Jenkins J."/>
            <person name="Plott C."/>
            <person name="Lovell J."/>
            <person name="Lin Y.-M."/>
            <person name="Vaughn R."/>
            <person name="Liu B."/>
            <person name="Li W."/>
            <person name="Simpson S."/>
            <person name="Scheffler B."/>
            <person name="Saski C."/>
            <person name="Grover C."/>
            <person name="Hu G."/>
            <person name="Conover J."/>
            <person name="Carlson J."/>
            <person name="Shu S."/>
            <person name="Boston L."/>
            <person name="Williams M."/>
            <person name="Peterson D."/>
            <person name="Mcgee K."/>
            <person name="Jones D."/>
            <person name="Wendel J."/>
            <person name="Stelly D."/>
            <person name="Grimwood J."/>
            <person name="Schmutz J."/>
        </authorList>
    </citation>
    <scope>NUCLEOTIDE SEQUENCE [LARGE SCALE GENOMIC DNA]</scope>
    <source>
        <strain evidence="6">1408120.09</strain>
    </source>
</reference>
<dbReference type="PANTHER" id="PTHR23051">
    <property type="entry name" value="SOLUTE CARRIER FAMILY 35, MEMBER F5"/>
    <property type="match status" value="1"/>
</dbReference>
<dbReference type="PANTHER" id="PTHR23051:SF10">
    <property type="entry name" value="EAMA DOMAIN-CONTAINING PROTEIN"/>
    <property type="match status" value="1"/>
</dbReference>
<evidence type="ECO:0000259" key="5">
    <source>
        <dbReference type="Pfam" id="PF00892"/>
    </source>
</evidence>
<feature type="transmembrane region" description="Helical" evidence="3">
    <location>
        <begin position="265"/>
        <end position="282"/>
    </location>
</feature>
<dbReference type="InterPro" id="IPR000620">
    <property type="entry name" value="EamA_dom"/>
</dbReference>
<proteinExistence type="inferred from homology"/>
<feature type="transmembrane region" description="Helical" evidence="3">
    <location>
        <begin position="145"/>
        <end position="167"/>
    </location>
</feature>
<dbReference type="Proteomes" id="UP000323597">
    <property type="component" value="Chromosome A08"/>
</dbReference>